<feature type="transmembrane region" description="Helical" evidence="11">
    <location>
        <begin position="304"/>
        <end position="321"/>
    </location>
</feature>
<comment type="similarity">
    <text evidence="2">Belongs to the G-protein coupled receptor 4 family.</text>
</comment>
<evidence type="ECO:0000313" key="12">
    <source>
        <dbReference type="EMBL" id="KAL1854793.1"/>
    </source>
</evidence>
<feature type="transmembrane region" description="Helical" evidence="11">
    <location>
        <begin position="25"/>
        <end position="47"/>
    </location>
</feature>
<evidence type="ECO:0000256" key="5">
    <source>
        <dbReference type="ARBA" id="ARBA00022989"/>
    </source>
</evidence>
<reference evidence="12 13" key="1">
    <citation type="journal article" date="2024" name="Commun. Biol.">
        <title>Comparative genomic analysis of thermophilic fungi reveals convergent evolutionary adaptations and gene losses.</title>
        <authorList>
            <person name="Steindorff A.S."/>
            <person name="Aguilar-Pontes M.V."/>
            <person name="Robinson A.J."/>
            <person name="Andreopoulos B."/>
            <person name="LaButti K."/>
            <person name="Kuo A."/>
            <person name="Mondo S."/>
            <person name="Riley R."/>
            <person name="Otillar R."/>
            <person name="Haridas S."/>
            <person name="Lipzen A."/>
            <person name="Grimwood J."/>
            <person name="Schmutz J."/>
            <person name="Clum A."/>
            <person name="Reid I.D."/>
            <person name="Moisan M.C."/>
            <person name="Butler G."/>
            <person name="Nguyen T.T.M."/>
            <person name="Dewar K."/>
            <person name="Conant G."/>
            <person name="Drula E."/>
            <person name="Henrissat B."/>
            <person name="Hansel C."/>
            <person name="Singer S."/>
            <person name="Hutchinson M.I."/>
            <person name="de Vries R.P."/>
            <person name="Natvig D.O."/>
            <person name="Powell A.J."/>
            <person name="Tsang A."/>
            <person name="Grigoriev I.V."/>
        </authorList>
    </citation>
    <scope>NUCLEOTIDE SEQUENCE [LARGE SCALE GENOMIC DNA]</scope>
    <source>
        <strain evidence="12 13">ATCC 24622</strain>
    </source>
</reference>
<comment type="caution">
    <text evidence="12">The sequence shown here is derived from an EMBL/GenBank/DDBJ whole genome shotgun (WGS) entry which is preliminary data.</text>
</comment>
<keyword evidence="4 11" id="KW-0812">Transmembrane</keyword>
<accession>A0ABR3W6S8</accession>
<feature type="transmembrane region" description="Helical" evidence="11">
    <location>
        <begin position="178"/>
        <end position="201"/>
    </location>
</feature>
<dbReference type="PRINTS" id="PR00899">
    <property type="entry name" value="GPCRSTE3"/>
</dbReference>
<feature type="region of interest" description="Disordered" evidence="10">
    <location>
        <begin position="394"/>
        <end position="424"/>
    </location>
</feature>
<evidence type="ECO:0000256" key="10">
    <source>
        <dbReference type="SAM" id="MobiDB-lite"/>
    </source>
</evidence>
<dbReference type="EMBL" id="JAZHXJ010000654">
    <property type="protein sequence ID" value="KAL1854793.1"/>
    <property type="molecule type" value="Genomic_DNA"/>
</dbReference>
<evidence type="ECO:0008006" key="14">
    <source>
        <dbReference type="Google" id="ProtNLM"/>
    </source>
</evidence>
<dbReference type="Proteomes" id="UP001586593">
    <property type="component" value="Unassembled WGS sequence"/>
</dbReference>
<evidence type="ECO:0000256" key="9">
    <source>
        <dbReference type="ARBA" id="ARBA00023224"/>
    </source>
</evidence>
<dbReference type="PANTHER" id="PTHR28097">
    <property type="entry name" value="PHEROMONE A FACTOR RECEPTOR"/>
    <property type="match status" value="1"/>
</dbReference>
<evidence type="ECO:0000256" key="3">
    <source>
        <dbReference type="ARBA" id="ARBA00022507"/>
    </source>
</evidence>
<evidence type="ECO:0000256" key="8">
    <source>
        <dbReference type="ARBA" id="ARBA00023170"/>
    </source>
</evidence>
<feature type="compositionally biased region" description="Polar residues" evidence="10">
    <location>
        <begin position="394"/>
        <end position="409"/>
    </location>
</feature>
<proteinExistence type="inferred from homology"/>
<keyword evidence="7 11" id="KW-0472">Membrane</keyword>
<evidence type="ECO:0000256" key="4">
    <source>
        <dbReference type="ARBA" id="ARBA00022692"/>
    </source>
</evidence>
<dbReference type="Pfam" id="PF02076">
    <property type="entry name" value="STE3"/>
    <property type="match status" value="1"/>
</dbReference>
<dbReference type="InterPro" id="IPR001499">
    <property type="entry name" value="GPCR_STE3"/>
</dbReference>
<name>A0ABR3W6S8_9PEZI</name>
<dbReference type="CDD" id="cd14966">
    <property type="entry name" value="7tmD_STE3"/>
    <property type="match status" value="1"/>
</dbReference>
<comment type="subcellular location">
    <subcellularLocation>
        <location evidence="1">Membrane</location>
        <topology evidence="1">Multi-pass membrane protein</topology>
    </subcellularLocation>
</comment>
<feature type="transmembrane region" description="Helical" evidence="11">
    <location>
        <begin position="239"/>
        <end position="260"/>
    </location>
</feature>
<evidence type="ECO:0000313" key="13">
    <source>
        <dbReference type="Proteomes" id="UP001586593"/>
    </source>
</evidence>
<evidence type="ECO:0000256" key="7">
    <source>
        <dbReference type="ARBA" id="ARBA00023136"/>
    </source>
</evidence>
<gene>
    <name evidence="12" type="ORF">VTK73DRAFT_8699</name>
</gene>
<keyword evidence="8" id="KW-0675">Receptor</keyword>
<evidence type="ECO:0000256" key="1">
    <source>
        <dbReference type="ARBA" id="ARBA00004141"/>
    </source>
</evidence>
<keyword evidence="3" id="KW-0589">Pheromone response</keyword>
<keyword evidence="5 11" id="KW-1133">Transmembrane helix</keyword>
<organism evidence="12 13">
    <name type="scientific">Phialemonium thermophilum</name>
    <dbReference type="NCBI Taxonomy" id="223376"/>
    <lineage>
        <taxon>Eukaryota</taxon>
        <taxon>Fungi</taxon>
        <taxon>Dikarya</taxon>
        <taxon>Ascomycota</taxon>
        <taxon>Pezizomycotina</taxon>
        <taxon>Sordariomycetes</taxon>
        <taxon>Sordariomycetidae</taxon>
        <taxon>Cephalothecales</taxon>
        <taxon>Cephalothecaceae</taxon>
        <taxon>Phialemonium</taxon>
    </lineage>
</organism>
<protein>
    <recommendedName>
        <fullName evidence="14">Pheromone receptor</fullName>
    </recommendedName>
</protein>
<keyword evidence="9" id="KW-0807">Transducer</keyword>
<sequence>MDFTTPAERVGPGPPYSTPGMHANLFFRVFLGALALLSCWVPMRLLWRNGELAATIFCVDVMILNLYYVVNALIWRDDNVKSWYAGYGWCDLQAYTILPLETLYAACIFAIVRNLANKVGLMRVTSLSASEKKRHNIVECLIMFPIPLFQVVFTYFILAQRYNVATLVGCGAIYDTSWPLIIVYLFPTTLLTIGAAVFAVHASALTWKRFREVAKSTRAAMNSNNSLTTNRHRRLKRKLYLLTLTILIPFLPIQILWLIYDLVNMHFPLQGYNFHRIHYGMDPSPYSFVSFVTYHEVPFVDMNSNYIAAITAVPIFWFFGATKEAINTYRTCLLAAGLGRFFPRLLKEYDPDQSSGSRKTWSQSLSKFFRPVTESGQRRGSKDPILPTVQHVSMASTTSTVTRKPSSTPAGDVNLWPEPTFETGESSSAAVPAASVSNRQDDVHIPHRNPFVFRTALSAPLTLLRAVSLPGFRGERYTAAARTVGKPAGDDAVRDVPMRSLSQRSMIRRISVDDTPATSATAAWGHNLGGVNINTQVWSEEQPYQREPSLIAKGSHAGGVKVETRIASSAERYEARQNMEAVL</sequence>
<keyword evidence="6" id="KW-0297">G-protein coupled receptor</keyword>
<evidence type="ECO:0000256" key="2">
    <source>
        <dbReference type="ARBA" id="ARBA00011085"/>
    </source>
</evidence>
<feature type="transmembrane region" description="Helical" evidence="11">
    <location>
        <begin position="137"/>
        <end position="158"/>
    </location>
</feature>
<evidence type="ECO:0000256" key="6">
    <source>
        <dbReference type="ARBA" id="ARBA00023040"/>
    </source>
</evidence>
<keyword evidence="13" id="KW-1185">Reference proteome</keyword>
<feature type="transmembrane region" description="Helical" evidence="11">
    <location>
        <begin position="54"/>
        <end position="74"/>
    </location>
</feature>
<evidence type="ECO:0000256" key="11">
    <source>
        <dbReference type="SAM" id="Phobius"/>
    </source>
</evidence>
<feature type="transmembrane region" description="Helical" evidence="11">
    <location>
        <begin position="94"/>
        <end position="116"/>
    </location>
</feature>
<dbReference type="PANTHER" id="PTHR28097:SF1">
    <property type="entry name" value="PHEROMONE A FACTOR RECEPTOR"/>
    <property type="match status" value="1"/>
</dbReference>